<proteinExistence type="inferred from homology"/>
<sequence length="302" mass="32549">MPSTGAPIASPAARTSATALAPDRVAAYLRRLGVERPARPTLPALRALHRAHVERVPYETLDVQLGRPTTVNPLDSAERVLRGRGGYCVQLNGAFTALLTALGYDVTWHRAGVQGSAAAPPSSADHAPHLAPTVTLDGEVWLTDVGLGDGLYEPVPLTAGEHTQGPFTFRLGPSQVEPGGWRFDHDPRGAIAGMDIETEPADEDDFARWHGYLCTSPESRLVRAAVVMRRDAVGADCLTGCVLRRIEGTGRSVRELTGADEWFGVLEDVFGLDLTDLDPAERAALWTKVRTAHEAWRAARAR</sequence>
<reference evidence="2 3" key="1">
    <citation type="submission" date="2024-05" db="EMBL/GenBank/DDBJ databases">
        <title>Microbispora sp.ZYX-F-249.</title>
        <authorList>
            <person name="Xie H."/>
        </authorList>
    </citation>
    <scope>NUCLEOTIDE SEQUENCE [LARGE SCALE GENOMIC DNA]</scope>
    <source>
        <strain evidence="2 3">ZYX-F-249</strain>
    </source>
</reference>
<organism evidence="2 3">
    <name type="scientific">Microbispora maris</name>
    <dbReference type="NCBI Taxonomy" id="3144104"/>
    <lineage>
        <taxon>Bacteria</taxon>
        <taxon>Bacillati</taxon>
        <taxon>Actinomycetota</taxon>
        <taxon>Actinomycetes</taxon>
        <taxon>Streptosporangiales</taxon>
        <taxon>Streptosporangiaceae</taxon>
        <taxon>Microbispora</taxon>
    </lineage>
</organism>
<evidence type="ECO:0000313" key="2">
    <source>
        <dbReference type="EMBL" id="MEN3539927.1"/>
    </source>
</evidence>
<evidence type="ECO:0000256" key="1">
    <source>
        <dbReference type="ARBA" id="ARBA00006547"/>
    </source>
</evidence>
<dbReference type="PANTHER" id="PTHR11786:SF0">
    <property type="entry name" value="ARYLAMINE N-ACETYLTRANSFERASE 4-RELATED"/>
    <property type="match status" value="1"/>
</dbReference>
<dbReference type="Proteomes" id="UP001447516">
    <property type="component" value="Unassembled WGS sequence"/>
</dbReference>
<dbReference type="EMBL" id="JBDJAW010000040">
    <property type="protein sequence ID" value="MEN3539927.1"/>
    <property type="molecule type" value="Genomic_DNA"/>
</dbReference>
<dbReference type="Gene3D" id="3.30.2140.10">
    <property type="entry name" value="Arylamine N-acetyltransferase"/>
    <property type="match status" value="1"/>
</dbReference>
<evidence type="ECO:0000313" key="3">
    <source>
        <dbReference type="Proteomes" id="UP001447516"/>
    </source>
</evidence>
<dbReference type="Gene3D" id="2.40.128.150">
    <property type="entry name" value="Cysteine proteinases"/>
    <property type="match status" value="1"/>
</dbReference>
<comment type="caution">
    <text evidence="2">The sequence shown here is derived from an EMBL/GenBank/DDBJ whole genome shotgun (WGS) entry which is preliminary data.</text>
</comment>
<dbReference type="Pfam" id="PF00797">
    <property type="entry name" value="Acetyltransf_2"/>
    <property type="match status" value="1"/>
</dbReference>
<protein>
    <submittedName>
        <fullName evidence="2">Arylamine N-acetyltransferase</fullName>
    </submittedName>
</protein>
<dbReference type="InterPro" id="IPR038765">
    <property type="entry name" value="Papain-like_cys_pep_sf"/>
</dbReference>
<dbReference type="RefSeq" id="WP_346229801.1">
    <property type="nucleotide sequence ID" value="NZ_JBDJAW010000040.1"/>
</dbReference>
<accession>A0ABV0B0P3</accession>
<dbReference type="SUPFAM" id="SSF54001">
    <property type="entry name" value="Cysteine proteinases"/>
    <property type="match status" value="1"/>
</dbReference>
<name>A0ABV0B0P3_9ACTN</name>
<comment type="similarity">
    <text evidence="1">Belongs to the arylamine N-acetyltransferase family.</text>
</comment>
<keyword evidence="3" id="KW-1185">Reference proteome</keyword>
<dbReference type="PANTHER" id="PTHR11786">
    <property type="entry name" value="N-HYDROXYARYLAMINE O-ACETYLTRANSFERASE"/>
    <property type="match status" value="1"/>
</dbReference>
<gene>
    <name evidence="2" type="ORF">AAH991_32790</name>
</gene>
<dbReference type="InterPro" id="IPR001447">
    <property type="entry name" value="Arylamine_N-AcTrfase"/>
</dbReference>